<dbReference type="NCBIfam" id="TIGR00345">
    <property type="entry name" value="GET3_arsA_TRC40"/>
    <property type="match status" value="1"/>
</dbReference>
<dbReference type="Pfam" id="PF17886">
    <property type="entry name" value="ArsA_HSP20"/>
    <property type="match status" value="1"/>
</dbReference>
<dbReference type="Proteomes" id="UP000287247">
    <property type="component" value="Unassembled WGS sequence"/>
</dbReference>
<dbReference type="GO" id="GO:0016887">
    <property type="term" value="F:ATP hydrolysis activity"/>
    <property type="evidence" value="ECO:0007669"/>
    <property type="project" value="InterPro"/>
</dbReference>
<evidence type="ECO:0000256" key="3">
    <source>
        <dbReference type="ARBA" id="ARBA00022840"/>
    </source>
</evidence>
<dbReference type="AlphaFoldDB" id="A0A401IF60"/>
<feature type="domain" description="ArsA/GET3 Anion-transporting ATPase-like" evidence="9">
    <location>
        <begin position="1"/>
        <end position="302"/>
    </location>
</feature>
<reference evidence="12" key="1">
    <citation type="submission" date="2017-05" db="EMBL/GenBank/DDBJ databases">
        <title>Physiological properties and genetic analysis related to exopolysaccharide production of fresh-water unicellular cyanobacterium Aphanothece sacrum, Suizenji Nori, that has been cultured as a food source in Japan.</title>
        <authorList>
            <person name="Kanesaki Y."/>
            <person name="Yoshikawa S."/>
            <person name="Ohki K."/>
        </authorList>
    </citation>
    <scope>NUCLEOTIDE SEQUENCE [LARGE SCALE GENOMIC DNA]</scope>
    <source>
        <strain evidence="12">FPU1</strain>
    </source>
</reference>
<dbReference type="SUPFAM" id="SSF52540">
    <property type="entry name" value="P-loop containing nucleoside triphosphate hydrolases"/>
    <property type="match status" value="1"/>
</dbReference>
<evidence type="ECO:0000256" key="5">
    <source>
        <dbReference type="ARBA" id="ARBA00022967"/>
    </source>
</evidence>
<dbReference type="GO" id="GO:0005524">
    <property type="term" value="F:ATP binding"/>
    <property type="evidence" value="ECO:0007669"/>
    <property type="project" value="UniProtKB-KW"/>
</dbReference>
<evidence type="ECO:0000256" key="2">
    <source>
        <dbReference type="ARBA" id="ARBA00022741"/>
    </source>
</evidence>
<dbReference type="SUPFAM" id="SSF49764">
    <property type="entry name" value="HSP20-like chaperones"/>
    <property type="match status" value="1"/>
</dbReference>
<comment type="caution">
    <text evidence="11">The sequence shown here is derived from an EMBL/GenBank/DDBJ whole genome shotgun (WGS) entry which is preliminary data.</text>
</comment>
<keyword evidence="4" id="KW-0059">Arsenical resistance</keyword>
<dbReference type="CDD" id="cd02035">
    <property type="entry name" value="ArsA"/>
    <property type="match status" value="1"/>
</dbReference>
<proteinExistence type="inferred from homology"/>
<feature type="domain" description="ArsA HSP20-like" evidence="10">
    <location>
        <begin position="323"/>
        <end position="384"/>
    </location>
</feature>
<dbReference type="Gene3D" id="3.40.50.300">
    <property type="entry name" value="P-loop containing nucleotide triphosphate hydrolases"/>
    <property type="match status" value="1"/>
</dbReference>
<keyword evidence="5" id="KW-1278">Translocase</keyword>
<evidence type="ECO:0000313" key="12">
    <source>
        <dbReference type="Proteomes" id="UP000287247"/>
    </source>
</evidence>
<dbReference type="FunFam" id="3.40.50.300:FF:001801">
    <property type="entry name" value="Putative arsenical pump-driving ATPase"/>
    <property type="match status" value="1"/>
</dbReference>
<comment type="catalytic activity">
    <reaction evidence="6">
        <text>arsenite(in) + ATP + H2O = arsenite(out) + ADP + phosphate + H(+)</text>
        <dbReference type="Rhea" id="RHEA:11348"/>
        <dbReference type="ChEBI" id="CHEBI:15377"/>
        <dbReference type="ChEBI" id="CHEBI:15378"/>
        <dbReference type="ChEBI" id="CHEBI:29242"/>
        <dbReference type="ChEBI" id="CHEBI:30616"/>
        <dbReference type="ChEBI" id="CHEBI:43474"/>
        <dbReference type="ChEBI" id="CHEBI:456216"/>
        <dbReference type="EC" id="7.3.2.7"/>
    </reaction>
</comment>
<evidence type="ECO:0000256" key="8">
    <source>
        <dbReference type="ARBA" id="ARBA00066752"/>
    </source>
</evidence>
<dbReference type="EC" id="7.3.2.7" evidence="8"/>
<dbReference type="PANTHER" id="PTHR10803:SF3">
    <property type="entry name" value="ATPASE GET3"/>
    <property type="match status" value="1"/>
</dbReference>
<keyword evidence="2" id="KW-0547">Nucleotide-binding</keyword>
<evidence type="ECO:0000259" key="9">
    <source>
        <dbReference type="Pfam" id="PF02374"/>
    </source>
</evidence>
<evidence type="ECO:0000256" key="6">
    <source>
        <dbReference type="ARBA" id="ARBA00052296"/>
    </source>
</evidence>
<comment type="similarity">
    <text evidence="1">Belongs to the arsA ATPase family.</text>
</comment>
<name>A0A401IF60_APHSA</name>
<evidence type="ECO:0000256" key="1">
    <source>
        <dbReference type="ARBA" id="ARBA00011040"/>
    </source>
</evidence>
<accession>A0A401IF60</accession>
<keyword evidence="3" id="KW-0067">ATP-binding</keyword>
<dbReference type="InterPro" id="IPR016300">
    <property type="entry name" value="ATPase_ArsA/GET3"/>
</dbReference>
<comment type="function">
    <text evidence="7">Anion-transporting ATPase. Catalyzes the extrusion of arsenite.</text>
</comment>
<gene>
    <name evidence="11" type="ORF">AsFPU1_1239</name>
</gene>
<keyword evidence="12" id="KW-1185">Reference proteome</keyword>
<evidence type="ECO:0000256" key="4">
    <source>
        <dbReference type="ARBA" id="ARBA00022849"/>
    </source>
</evidence>
<dbReference type="PANTHER" id="PTHR10803">
    <property type="entry name" value="ARSENICAL PUMP-DRIVING ATPASE ARSENITE-TRANSLOCATING ATPASE"/>
    <property type="match status" value="1"/>
</dbReference>
<evidence type="ECO:0000313" key="11">
    <source>
        <dbReference type="EMBL" id="GBF79839.1"/>
    </source>
</evidence>
<evidence type="ECO:0000256" key="7">
    <source>
        <dbReference type="ARBA" id="ARBA00059736"/>
    </source>
</evidence>
<dbReference type="InterPro" id="IPR025723">
    <property type="entry name" value="ArsA/GET3_ATPase-like"/>
</dbReference>
<dbReference type="EMBL" id="BDQK01000005">
    <property type="protein sequence ID" value="GBF79839.1"/>
    <property type="molecule type" value="Genomic_DNA"/>
</dbReference>
<dbReference type="CDD" id="cd00298">
    <property type="entry name" value="ACD_sHsps_p23-like"/>
    <property type="match status" value="1"/>
</dbReference>
<protein>
    <recommendedName>
        <fullName evidence="8">arsenite-transporting ATPase</fullName>
        <ecNumber evidence="8">7.3.2.7</ecNumber>
    </recommendedName>
</protein>
<dbReference type="InterPro" id="IPR027417">
    <property type="entry name" value="P-loop_NTPase"/>
</dbReference>
<dbReference type="Gene3D" id="2.60.40.790">
    <property type="match status" value="1"/>
</dbReference>
<dbReference type="FunFam" id="2.60.40.790:FF:000052">
    <property type="entry name" value="ArsA family ATPase"/>
    <property type="match status" value="1"/>
</dbReference>
<dbReference type="InterPro" id="IPR008978">
    <property type="entry name" value="HSP20-like_chaperone"/>
</dbReference>
<dbReference type="GO" id="GO:0015446">
    <property type="term" value="F:ATPase-coupled arsenite transmembrane transporter activity"/>
    <property type="evidence" value="ECO:0007669"/>
    <property type="project" value="UniProtKB-EC"/>
</dbReference>
<dbReference type="Pfam" id="PF02374">
    <property type="entry name" value="ArsA_ATPase"/>
    <property type="match status" value="1"/>
</dbReference>
<organism evidence="11 12">
    <name type="scientific">Aphanothece sacrum FPU1</name>
    <dbReference type="NCBI Taxonomy" id="1920663"/>
    <lineage>
        <taxon>Bacteria</taxon>
        <taxon>Bacillati</taxon>
        <taxon>Cyanobacteriota</taxon>
        <taxon>Cyanophyceae</taxon>
        <taxon>Oscillatoriophycideae</taxon>
        <taxon>Chroococcales</taxon>
        <taxon>Aphanothecaceae</taxon>
        <taxon>Aphanothece</taxon>
    </lineage>
</organism>
<evidence type="ECO:0000259" key="10">
    <source>
        <dbReference type="Pfam" id="PF17886"/>
    </source>
</evidence>
<sequence>MTGKGGVGKTSVAAATGLRCAELGYKTLVLSTDPAHSLADSFDIELGHDARLLRPNLWGAELDALMELEGNWGAVKRYITQVLQARGLDGVQAEELAILPGMDEIFGLVRMKRHYDEGEYDVLIIDSAPTGTALRLLSLPEVGGWYMRRFYKPLQGMSVALRPLVEPFFRPIAGFSLPDKEVMDAPYEFYEQIEALEKVLTDNKQTSVRLVTNPEKMVIKESLRAHAYLSLYNVSTDLVIANRIIPDTVTDPFFKKWKENQQIYKQEIYDDFHPLPVKEVPLFSEELCGMPALERLKDTLYKDEDPSKIYYEENTIRIVQKENEYSLELYLPGIPKEQVQLNKTGDELNIRIGNHRRNLVLPQALAALKPSGAKMEEDYLKIRFSSNVETKV</sequence>
<dbReference type="InterPro" id="IPR040612">
    <property type="entry name" value="ArsA_HSP20-like"/>
</dbReference>